<keyword evidence="4 7" id="KW-0812">Transmembrane</keyword>
<gene>
    <name evidence="9" type="ORF">C1D09_004120</name>
</gene>
<dbReference type="PROSITE" id="PS50928">
    <property type="entry name" value="ABC_TM1"/>
    <property type="match status" value="1"/>
</dbReference>
<dbReference type="InterPro" id="IPR035906">
    <property type="entry name" value="MetI-like_sf"/>
</dbReference>
<evidence type="ECO:0000256" key="3">
    <source>
        <dbReference type="ARBA" id="ARBA00022475"/>
    </source>
</evidence>
<keyword evidence="3" id="KW-1003">Cell membrane</keyword>
<dbReference type="PANTHER" id="PTHR43163">
    <property type="entry name" value="DIPEPTIDE TRANSPORT SYSTEM PERMEASE PROTEIN DPPB-RELATED"/>
    <property type="match status" value="1"/>
</dbReference>
<sequence>MARELGLNLPLLVRYWHWLTGALTGNFGISTTFRQPVANILMPRIATTIYLVAYSALIILAVGISLGSVGGVSRRLRPYVSALIGFGIALPGYVAALVLVSIFAVYLGWFPTFGAGAGFLDRIWHLTLPAISLAIGWTAYVAQISAAAVREEEGREHVMTARARGLPPALIFRKHILRNAAAPIITASGLSVAGLVAGAVVVETAFAIDGVGSLVVKSVSAKDYDVVVAISVLIVAVFVVMNTLIALLHNIVDPHRKASDS</sequence>
<keyword evidence="5 7" id="KW-1133">Transmembrane helix</keyword>
<evidence type="ECO:0000256" key="5">
    <source>
        <dbReference type="ARBA" id="ARBA00022989"/>
    </source>
</evidence>
<dbReference type="CDD" id="cd06261">
    <property type="entry name" value="TM_PBP2"/>
    <property type="match status" value="1"/>
</dbReference>
<comment type="caution">
    <text evidence="9">The sequence shown here is derived from an EMBL/GenBank/DDBJ whole genome shotgun (WGS) entry which is preliminary data.</text>
</comment>
<keyword evidence="6 7" id="KW-0472">Membrane</keyword>
<dbReference type="Gene3D" id="1.10.3720.10">
    <property type="entry name" value="MetI-like"/>
    <property type="match status" value="1"/>
</dbReference>
<protein>
    <submittedName>
        <fullName evidence="9">ABC transporter permease</fullName>
    </submittedName>
</protein>
<feature type="transmembrane region" description="Helical" evidence="7">
    <location>
        <begin position="126"/>
        <end position="149"/>
    </location>
</feature>
<keyword evidence="2 7" id="KW-0813">Transport</keyword>
<evidence type="ECO:0000256" key="6">
    <source>
        <dbReference type="ARBA" id="ARBA00023136"/>
    </source>
</evidence>
<dbReference type="PANTHER" id="PTHR43163:SF3">
    <property type="entry name" value="PEPTIDE ABC TRANSPORTER PERMEASE PROTEIN"/>
    <property type="match status" value="1"/>
</dbReference>
<evidence type="ECO:0000259" key="8">
    <source>
        <dbReference type="PROSITE" id="PS50928"/>
    </source>
</evidence>
<dbReference type="GO" id="GO:0005886">
    <property type="term" value="C:plasma membrane"/>
    <property type="evidence" value="ECO:0007669"/>
    <property type="project" value="UniProtKB-SubCell"/>
</dbReference>
<feature type="transmembrane region" description="Helical" evidence="7">
    <location>
        <begin position="226"/>
        <end position="248"/>
    </location>
</feature>
<feature type="transmembrane region" description="Helical" evidence="7">
    <location>
        <begin position="180"/>
        <end position="206"/>
    </location>
</feature>
<dbReference type="EMBL" id="PNOT02000046">
    <property type="protein sequence ID" value="TSE13421.1"/>
    <property type="molecule type" value="Genomic_DNA"/>
</dbReference>
<dbReference type="OrthoDB" id="9805855at2"/>
<dbReference type="Proteomes" id="UP000235507">
    <property type="component" value="Unassembled WGS sequence"/>
</dbReference>
<evidence type="ECO:0000313" key="9">
    <source>
        <dbReference type="EMBL" id="TSE13421.1"/>
    </source>
</evidence>
<accession>A0A8T9AZM4</accession>
<evidence type="ECO:0000256" key="2">
    <source>
        <dbReference type="ARBA" id="ARBA00022448"/>
    </source>
</evidence>
<dbReference type="InterPro" id="IPR000515">
    <property type="entry name" value="MetI-like"/>
</dbReference>
<dbReference type="SUPFAM" id="SSF161098">
    <property type="entry name" value="MetI-like"/>
    <property type="match status" value="1"/>
</dbReference>
<dbReference type="Pfam" id="PF00528">
    <property type="entry name" value="BPD_transp_1"/>
    <property type="match status" value="1"/>
</dbReference>
<feature type="transmembrane region" description="Helical" evidence="7">
    <location>
        <begin position="49"/>
        <end position="72"/>
    </location>
</feature>
<organism evidence="9 10">
    <name type="scientific">Mesorhizobium intechi</name>
    <dbReference type="NCBI Taxonomy" id="537601"/>
    <lineage>
        <taxon>Bacteria</taxon>
        <taxon>Pseudomonadati</taxon>
        <taxon>Pseudomonadota</taxon>
        <taxon>Alphaproteobacteria</taxon>
        <taxon>Hyphomicrobiales</taxon>
        <taxon>Phyllobacteriaceae</taxon>
        <taxon>Mesorhizobium</taxon>
    </lineage>
</organism>
<dbReference type="GO" id="GO:0055085">
    <property type="term" value="P:transmembrane transport"/>
    <property type="evidence" value="ECO:0007669"/>
    <property type="project" value="InterPro"/>
</dbReference>
<dbReference type="AlphaFoldDB" id="A0A8T9AZM4"/>
<keyword evidence="10" id="KW-1185">Reference proteome</keyword>
<comment type="subcellular location">
    <subcellularLocation>
        <location evidence="1 7">Cell membrane</location>
        <topology evidence="1 7">Multi-pass membrane protein</topology>
    </subcellularLocation>
</comment>
<proteinExistence type="inferred from homology"/>
<feature type="domain" description="ABC transmembrane type-1" evidence="8">
    <location>
        <begin position="45"/>
        <end position="245"/>
    </location>
</feature>
<reference evidence="9" key="1">
    <citation type="submission" date="2019-07" db="EMBL/GenBank/DDBJ databases">
        <title>Mesorhizobum intechiensis sp. nov. isolated from nodules of Lotus tenuis growing in lowlands of the Flooding Pampa, Argentina.</title>
        <authorList>
            <person name="Estrella M.J."/>
            <person name="Torres Tejerizo G.A."/>
            <person name="Cumpa Velazquez L.M."/>
            <person name="Fontana F."/>
            <person name="Hansen L."/>
            <person name="Pistorio M."/>
            <person name="Sannazzaro A.I."/>
        </authorList>
    </citation>
    <scope>NUCLEOTIDE SEQUENCE</scope>
    <source>
        <strain evidence="9">BD68</strain>
    </source>
</reference>
<evidence type="ECO:0000256" key="1">
    <source>
        <dbReference type="ARBA" id="ARBA00004651"/>
    </source>
</evidence>
<comment type="similarity">
    <text evidence="7">Belongs to the binding-protein-dependent transport system permease family.</text>
</comment>
<feature type="transmembrane region" description="Helical" evidence="7">
    <location>
        <begin position="79"/>
        <end position="106"/>
    </location>
</feature>
<evidence type="ECO:0000256" key="7">
    <source>
        <dbReference type="RuleBase" id="RU363032"/>
    </source>
</evidence>
<evidence type="ECO:0000313" key="10">
    <source>
        <dbReference type="Proteomes" id="UP000235507"/>
    </source>
</evidence>
<evidence type="ECO:0000256" key="4">
    <source>
        <dbReference type="ARBA" id="ARBA00022692"/>
    </source>
</evidence>
<name>A0A8T9AZM4_9HYPH</name>